<evidence type="ECO:0000259" key="6">
    <source>
        <dbReference type="PROSITE" id="PS50240"/>
    </source>
</evidence>
<dbReference type="Pfam" id="PF00067">
    <property type="entry name" value="p450"/>
    <property type="match status" value="1"/>
</dbReference>
<dbReference type="GO" id="GO:0006508">
    <property type="term" value="P:proteolysis"/>
    <property type="evidence" value="ECO:0007669"/>
    <property type="project" value="UniProtKB-KW"/>
</dbReference>
<dbReference type="InParanoid" id="E4XV48"/>
<dbReference type="PROSITE" id="PS50240">
    <property type="entry name" value="TRYPSIN_DOM"/>
    <property type="match status" value="2"/>
</dbReference>
<dbReference type="PANTHER" id="PTHR24252:SF7">
    <property type="entry name" value="HYALIN"/>
    <property type="match status" value="1"/>
</dbReference>
<dbReference type="InterPro" id="IPR001128">
    <property type="entry name" value="Cyt_P450"/>
</dbReference>
<dbReference type="InterPro" id="IPR018114">
    <property type="entry name" value="TRYPSIN_HIS"/>
</dbReference>
<sequence length="988" mass="112045">MQAKMGKVKFIFFIIEIKKDMRGATLTDPDLFPNHWLIGGLFDAPDPNEIGIFRTWEMRILNQMQKRHGEIGPIYIFLGLTPFTFFHETPCLESLLRSQVNREKNFGYGFLKPWLGDGILISAGKKWQHRRRNLNSAFHFNILNSYFIMMREIVDEYKVSLSKRIKAGIKDFEFHDEFNKLSLQIINYTAMGSKLDYNDPLAETYRKDVDRIKRSLRVRANNPLLWFENLFFKLTPEGRKQLKIIKRLHKFTDAILDTRVKMFKNLNKEEIQEIKESYEAGKIKRSLPFLDNLLYSHFEQKEIDWEGVKEEMEHSRVKKIIRHKNYNRDSYLNDINLLLLEESFEINDYVRPACLPQFSEYKPQNGASCVASGFGQDGICDISKKIKATNLKSVVLEIVDNELCAEKLEKFYIGQKLASSQLCAAGFQNGMDTCKGDSGGPLVCDVDGRWTLTGVVSNGLAFGEKEIPGLYTRVAEYLEWIWTNSEIEPQKPQIGLQSEDSILVELGTQVTPSKLDNFGRTIDRNKNFGKSLGGKSVEPGNFPWQAALAIKWNMKIFCGGTLVSPKTVISAAHCLTDYLKPGHLFVSVGHISGNYSLQYSRVKKIIRHKNYNRVSSLNDINLLLLKEAFEINDYVRPAFLPQLSEYRPENGAVCFTSGFGQDGICDINKKFEATNLKSVVLEIVDNKICAEKLEKFYIGPKLASSQLCAAGFQNGMDTCSGDGGGPLVCDVEGRWTLTGVVSSALVFGVKEIPGLYTRVAEYLDWILNNSNIAPPTKKSLSDQIDLPPFLSKATSVNCHVTDPCEGKEQCTTFVNGCGIQPVRGHLAGFIENPPKNWRASFDFKCSALEYTTYPKLNSNEWLNVLELSTLEPGEKWIPGVGTTQVSFYQARDNPTAMRIYGSTTDFEDTLNCKDGKWDGFIVENLVSSDETSVVIIKKSDGRVFSQNVKKTQYLNQKPSPPKFNAYVSHELDWTANSLEVKNFIFERL</sequence>
<evidence type="ECO:0000256" key="2">
    <source>
        <dbReference type="ARBA" id="ARBA00022670"/>
    </source>
</evidence>
<evidence type="ECO:0000256" key="1">
    <source>
        <dbReference type="ARBA" id="ARBA00010617"/>
    </source>
</evidence>
<comment type="similarity">
    <text evidence="1">Belongs to the cytochrome P450 family.</text>
</comment>
<dbReference type="SUPFAM" id="SSF50494">
    <property type="entry name" value="Trypsin-like serine proteases"/>
    <property type="match status" value="2"/>
</dbReference>
<keyword evidence="3" id="KW-0378">Hydrolase</keyword>
<dbReference type="SMART" id="SM00020">
    <property type="entry name" value="Tryp_SPc"/>
    <property type="match status" value="2"/>
</dbReference>
<dbReference type="GO" id="GO:0004497">
    <property type="term" value="F:monooxygenase activity"/>
    <property type="evidence" value="ECO:0007669"/>
    <property type="project" value="InterPro"/>
</dbReference>
<dbReference type="CDD" id="cd00190">
    <property type="entry name" value="Tryp_SPc"/>
    <property type="match status" value="2"/>
</dbReference>
<keyword evidence="3" id="KW-0720">Serine protease</keyword>
<proteinExistence type="inferred from homology"/>
<protein>
    <recommendedName>
        <fullName evidence="6">Peptidase S1 domain-containing protein</fullName>
    </recommendedName>
</protein>
<dbReference type="Gene3D" id="1.10.630.10">
    <property type="entry name" value="Cytochrome P450"/>
    <property type="match status" value="1"/>
</dbReference>
<feature type="domain" description="Peptidase S1" evidence="6">
    <location>
        <begin position="531"/>
        <end position="771"/>
    </location>
</feature>
<dbReference type="InterPro" id="IPR043504">
    <property type="entry name" value="Peptidase_S1_PA_chymotrypsin"/>
</dbReference>
<dbReference type="InterPro" id="IPR001254">
    <property type="entry name" value="Trypsin_dom"/>
</dbReference>
<evidence type="ECO:0000313" key="8">
    <source>
        <dbReference type="Proteomes" id="UP000001307"/>
    </source>
</evidence>
<organism evidence="7 8">
    <name type="scientific">Oikopleura dioica</name>
    <name type="common">Tunicate</name>
    <dbReference type="NCBI Taxonomy" id="34765"/>
    <lineage>
        <taxon>Eukaryota</taxon>
        <taxon>Metazoa</taxon>
        <taxon>Chordata</taxon>
        <taxon>Tunicata</taxon>
        <taxon>Appendicularia</taxon>
        <taxon>Copelata</taxon>
        <taxon>Oikopleuridae</taxon>
        <taxon>Oikopleura</taxon>
    </lineage>
</organism>
<evidence type="ECO:0000313" key="7">
    <source>
        <dbReference type="EMBL" id="CBY13579.1"/>
    </source>
</evidence>
<dbReference type="PANTHER" id="PTHR24252">
    <property type="entry name" value="ACROSIN-RELATED"/>
    <property type="match status" value="1"/>
</dbReference>
<name>E4XV48_OIKDI</name>
<dbReference type="InterPro" id="IPR036396">
    <property type="entry name" value="Cyt_P450_sf"/>
</dbReference>
<dbReference type="GO" id="GO:0016705">
    <property type="term" value="F:oxidoreductase activity, acting on paired donors, with incorporation or reduction of molecular oxygen"/>
    <property type="evidence" value="ECO:0007669"/>
    <property type="project" value="InterPro"/>
</dbReference>
<dbReference type="GO" id="GO:0004252">
    <property type="term" value="F:serine-type endopeptidase activity"/>
    <property type="evidence" value="ECO:0007669"/>
    <property type="project" value="InterPro"/>
</dbReference>
<keyword evidence="8" id="KW-1185">Reference proteome</keyword>
<dbReference type="GO" id="GO:0020037">
    <property type="term" value="F:heme binding"/>
    <property type="evidence" value="ECO:0007669"/>
    <property type="project" value="InterPro"/>
</dbReference>
<evidence type="ECO:0000256" key="5">
    <source>
        <dbReference type="ARBA" id="ARBA00024195"/>
    </source>
</evidence>
<keyword evidence="4" id="KW-1015">Disulfide bond</keyword>
<dbReference type="OrthoDB" id="1470350at2759"/>
<dbReference type="GO" id="GO:0005506">
    <property type="term" value="F:iron ion binding"/>
    <property type="evidence" value="ECO:0007669"/>
    <property type="project" value="InterPro"/>
</dbReference>
<dbReference type="Gene3D" id="2.40.10.10">
    <property type="entry name" value="Trypsin-like serine proteases"/>
    <property type="match status" value="3"/>
</dbReference>
<comment type="similarity">
    <text evidence="5">Belongs to the peptidase S1 family. CLIP subfamily.</text>
</comment>
<evidence type="ECO:0000256" key="3">
    <source>
        <dbReference type="ARBA" id="ARBA00022825"/>
    </source>
</evidence>
<dbReference type="InterPro" id="IPR001314">
    <property type="entry name" value="Peptidase_S1A"/>
</dbReference>
<dbReference type="Pfam" id="PF00089">
    <property type="entry name" value="Trypsin"/>
    <property type="match status" value="2"/>
</dbReference>
<dbReference type="AlphaFoldDB" id="E4XV48"/>
<dbReference type="FunFam" id="2.40.10.10:FF:000068">
    <property type="entry name" value="transmembrane protease serine 2"/>
    <property type="match status" value="1"/>
</dbReference>
<dbReference type="InterPro" id="IPR009003">
    <property type="entry name" value="Peptidase_S1_PA"/>
</dbReference>
<dbReference type="PROSITE" id="PS00134">
    <property type="entry name" value="TRYPSIN_HIS"/>
    <property type="match status" value="1"/>
</dbReference>
<evidence type="ECO:0000256" key="4">
    <source>
        <dbReference type="ARBA" id="ARBA00023157"/>
    </source>
</evidence>
<dbReference type="FunFam" id="2.40.10.10:FF:000002">
    <property type="entry name" value="Transmembrane protease serine"/>
    <property type="match status" value="1"/>
</dbReference>
<dbReference type="SUPFAM" id="SSF48264">
    <property type="entry name" value="Cytochrome P450"/>
    <property type="match status" value="1"/>
</dbReference>
<gene>
    <name evidence="7" type="ORF">GSOID_T00005374001</name>
</gene>
<dbReference type="PRINTS" id="PR00722">
    <property type="entry name" value="CHYMOTRYPSIN"/>
</dbReference>
<accession>E4XV48</accession>
<reference evidence="7 8" key="1">
    <citation type="journal article" date="2010" name="Science">
        <title>Plasticity of animal genome architecture unmasked by rapid evolution of a pelagic tunicate.</title>
        <authorList>
            <person name="Denoeud F."/>
            <person name="Henriet S."/>
            <person name="Mungpakdee S."/>
            <person name="Aury J.M."/>
            <person name="Da Silva C."/>
            <person name="Brinkmann H."/>
            <person name="Mikhaleva J."/>
            <person name="Olsen L.C."/>
            <person name="Jubin C."/>
            <person name="Canestro C."/>
            <person name="Bouquet J.M."/>
            <person name="Danks G."/>
            <person name="Poulain J."/>
            <person name="Campsteijn C."/>
            <person name="Adamski M."/>
            <person name="Cross I."/>
            <person name="Yadetie F."/>
            <person name="Muffato M."/>
            <person name="Louis A."/>
            <person name="Butcher S."/>
            <person name="Tsagkogeorga G."/>
            <person name="Konrad A."/>
            <person name="Singh S."/>
            <person name="Jensen M.F."/>
            <person name="Cong E.H."/>
            <person name="Eikeseth-Otteraa H."/>
            <person name="Noel B."/>
            <person name="Anthouard V."/>
            <person name="Porcel B.M."/>
            <person name="Kachouri-Lafond R."/>
            <person name="Nishino A."/>
            <person name="Ugolini M."/>
            <person name="Chourrout P."/>
            <person name="Nishida H."/>
            <person name="Aasland R."/>
            <person name="Huzurbazar S."/>
            <person name="Westhof E."/>
            <person name="Delsuc F."/>
            <person name="Lehrach H."/>
            <person name="Reinhardt R."/>
            <person name="Weissenbach J."/>
            <person name="Roy S.W."/>
            <person name="Artiguenave F."/>
            <person name="Postlethwait J.H."/>
            <person name="Manak J.R."/>
            <person name="Thompson E.M."/>
            <person name="Jaillon O."/>
            <person name="Du Pasquier L."/>
            <person name="Boudinot P."/>
            <person name="Liberles D.A."/>
            <person name="Volff J.N."/>
            <person name="Philippe H."/>
            <person name="Lenhard B."/>
            <person name="Roest Crollius H."/>
            <person name="Wincker P."/>
            <person name="Chourrout D."/>
        </authorList>
    </citation>
    <scope>NUCLEOTIDE SEQUENCE [LARGE SCALE GENOMIC DNA]</scope>
</reference>
<dbReference type="Proteomes" id="UP000001307">
    <property type="component" value="Unassembled WGS sequence"/>
</dbReference>
<dbReference type="EMBL" id="FN653200">
    <property type="protein sequence ID" value="CBY13579.1"/>
    <property type="molecule type" value="Genomic_DNA"/>
</dbReference>
<keyword evidence="2" id="KW-0645">Protease</keyword>
<feature type="domain" description="Peptidase S1" evidence="6">
    <location>
        <begin position="316"/>
        <end position="486"/>
    </location>
</feature>